<sequence>DILQESFQNVLHRGSISNASDLPLFSDENRSMWFENCSMALDNAFQNLHLKKTSAYDVLILQQKNVEGNSEKLAFCTDIGSILRSCDSQHTLYLEGWKDAWHTVENIYIKAVDSGNVWKDDKHGQRKRRTLSDLLDLLRSSGLPPNKLTDKDQRKDWWFLELSGNMQCLLLENSRFASPSSLEIDAKVEDTDVLEESSLREWKTAIEHYFKSVTSVLLLQETCQNPHKDITLEQ</sequence>
<reference evidence="3 4" key="1">
    <citation type="journal article" date="2014" name="Am. J. Bot.">
        <title>Genome assembly and annotation for red clover (Trifolium pratense; Fabaceae).</title>
        <authorList>
            <person name="Istvanek J."/>
            <person name="Jaros M."/>
            <person name="Krenek A."/>
            <person name="Repkova J."/>
        </authorList>
    </citation>
    <scope>NUCLEOTIDE SEQUENCE [LARGE SCALE GENOMIC DNA]</scope>
    <source>
        <strain evidence="4">cv. Tatra</strain>
        <tissue evidence="3">Young leaves</tissue>
    </source>
</reference>
<dbReference type="PANTHER" id="PTHR48103:SF2">
    <property type="entry name" value="MIDASIN"/>
    <property type="match status" value="1"/>
</dbReference>
<dbReference type="GO" id="GO:0000027">
    <property type="term" value="P:ribosomal large subunit assembly"/>
    <property type="evidence" value="ECO:0007669"/>
    <property type="project" value="TreeGrafter"/>
</dbReference>
<dbReference type="ExpressionAtlas" id="A0A2K3MBS9">
    <property type="expression patterns" value="baseline"/>
</dbReference>
<dbReference type="GO" id="GO:0005524">
    <property type="term" value="F:ATP binding"/>
    <property type="evidence" value="ECO:0007669"/>
    <property type="project" value="UniProtKB-KW"/>
</dbReference>
<evidence type="ECO:0000313" key="3">
    <source>
        <dbReference type="EMBL" id="PNX88235.1"/>
    </source>
</evidence>
<dbReference type="AlphaFoldDB" id="A0A2K3MBS9"/>
<dbReference type="Proteomes" id="UP000236291">
    <property type="component" value="Unassembled WGS sequence"/>
</dbReference>
<dbReference type="GO" id="GO:0005634">
    <property type="term" value="C:nucleus"/>
    <property type="evidence" value="ECO:0007669"/>
    <property type="project" value="TreeGrafter"/>
</dbReference>
<dbReference type="PANTHER" id="PTHR48103">
    <property type="entry name" value="MIDASIN-RELATED"/>
    <property type="match status" value="1"/>
</dbReference>
<proteinExistence type="predicted"/>
<dbReference type="EMBL" id="ASHM01055976">
    <property type="protein sequence ID" value="PNX88235.1"/>
    <property type="molecule type" value="Genomic_DNA"/>
</dbReference>
<keyword evidence="2" id="KW-0067">ATP-binding</keyword>
<keyword evidence="1" id="KW-0547">Nucleotide-binding</keyword>
<evidence type="ECO:0000256" key="2">
    <source>
        <dbReference type="ARBA" id="ARBA00022840"/>
    </source>
</evidence>
<feature type="non-terminal residue" evidence="3">
    <location>
        <position position="234"/>
    </location>
</feature>
<evidence type="ECO:0000313" key="4">
    <source>
        <dbReference type="Proteomes" id="UP000236291"/>
    </source>
</evidence>
<dbReference type="GO" id="GO:0030687">
    <property type="term" value="C:preribosome, large subunit precursor"/>
    <property type="evidence" value="ECO:0007669"/>
    <property type="project" value="TreeGrafter"/>
</dbReference>
<feature type="non-terminal residue" evidence="3">
    <location>
        <position position="1"/>
    </location>
</feature>
<accession>A0A2K3MBS9</accession>
<evidence type="ECO:0000256" key="1">
    <source>
        <dbReference type="ARBA" id="ARBA00022741"/>
    </source>
</evidence>
<dbReference type="GO" id="GO:0000055">
    <property type="term" value="P:ribosomal large subunit export from nucleus"/>
    <property type="evidence" value="ECO:0007669"/>
    <property type="project" value="TreeGrafter"/>
</dbReference>
<reference evidence="3 4" key="2">
    <citation type="journal article" date="2017" name="Front. Plant Sci.">
        <title>Gene Classification and Mining of Molecular Markers Useful in Red Clover (Trifolium pratense) Breeding.</title>
        <authorList>
            <person name="Istvanek J."/>
            <person name="Dluhosova J."/>
            <person name="Dluhos P."/>
            <person name="Patkova L."/>
            <person name="Nedelnik J."/>
            <person name="Repkova J."/>
        </authorList>
    </citation>
    <scope>NUCLEOTIDE SEQUENCE [LARGE SCALE GENOMIC DNA]</scope>
    <source>
        <strain evidence="4">cv. Tatra</strain>
        <tissue evidence="3">Young leaves</tissue>
    </source>
</reference>
<comment type="caution">
    <text evidence="3">The sequence shown here is derived from an EMBL/GenBank/DDBJ whole genome shotgun (WGS) entry which is preliminary data.</text>
</comment>
<dbReference type="STRING" id="57577.A0A2K3MBS9"/>
<name>A0A2K3MBS9_TRIPR</name>
<gene>
    <name evidence="3" type="primary">midasin</name>
    <name evidence="3" type="ORF">L195_g044337</name>
</gene>
<protein>
    <submittedName>
        <fullName evidence="3">Midasin</fullName>
    </submittedName>
</protein>
<organism evidence="3 4">
    <name type="scientific">Trifolium pratense</name>
    <name type="common">Red clover</name>
    <dbReference type="NCBI Taxonomy" id="57577"/>
    <lineage>
        <taxon>Eukaryota</taxon>
        <taxon>Viridiplantae</taxon>
        <taxon>Streptophyta</taxon>
        <taxon>Embryophyta</taxon>
        <taxon>Tracheophyta</taxon>
        <taxon>Spermatophyta</taxon>
        <taxon>Magnoliopsida</taxon>
        <taxon>eudicotyledons</taxon>
        <taxon>Gunneridae</taxon>
        <taxon>Pentapetalae</taxon>
        <taxon>rosids</taxon>
        <taxon>fabids</taxon>
        <taxon>Fabales</taxon>
        <taxon>Fabaceae</taxon>
        <taxon>Papilionoideae</taxon>
        <taxon>50 kb inversion clade</taxon>
        <taxon>NPAAA clade</taxon>
        <taxon>Hologalegina</taxon>
        <taxon>IRL clade</taxon>
        <taxon>Trifolieae</taxon>
        <taxon>Trifolium</taxon>
    </lineage>
</organism>